<organism evidence="1 2">
    <name type="scientific">Macrolepiota fuliginosa MF-IS2</name>
    <dbReference type="NCBI Taxonomy" id="1400762"/>
    <lineage>
        <taxon>Eukaryota</taxon>
        <taxon>Fungi</taxon>
        <taxon>Dikarya</taxon>
        <taxon>Basidiomycota</taxon>
        <taxon>Agaricomycotina</taxon>
        <taxon>Agaricomycetes</taxon>
        <taxon>Agaricomycetidae</taxon>
        <taxon>Agaricales</taxon>
        <taxon>Agaricineae</taxon>
        <taxon>Agaricaceae</taxon>
        <taxon>Macrolepiota</taxon>
    </lineage>
</organism>
<dbReference type="EMBL" id="MU154431">
    <property type="protein sequence ID" value="KAF9439402.1"/>
    <property type="molecule type" value="Genomic_DNA"/>
</dbReference>
<reference evidence="1" key="1">
    <citation type="submission" date="2020-11" db="EMBL/GenBank/DDBJ databases">
        <authorList>
            <consortium name="DOE Joint Genome Institute"/>
            <person name="Ahrendt S."/>
            <person name="Riley R."/>
            <person name="Andreopoulos W."/>
            <person name="Labutti K."/>
            <person name="Pangilinan J."/>
            <person name="Ruiz-Duenas F.J."/>
            <person name="Barrasa J.M."/>
            <person name="Sanchez-Garcia M."/>
            <person name="Camarero S."/>
            <person name="Miyauchi S."/>
            <person name="Serrano A."/>
            <person name="Linde D."/>
            <person name="Babiker R."/>
            <person name="Drula E."/>
            <person name="Ayuso-Fernandez I."/>
            <person name="Pacheco R."/>
            <person name="Padilla G."/>
            <person name="Ferreira P."/>
            <person name="Barriuso J."/>
            <person name="Kellner H."/>
            <person name="Castanera R."/>
            <person name="Alfaro M."/>
            <person name="Ramirez L."/>
            <person name="Pisabarro A.G."/>
            <person name="Kuo A."/>
            <person name="Tritt A."/>
            <person name="Lipzen A."/>
            <person name="He G."/>
            <person name="Yan M."/>
            <person name="Ng V."/>
            <person name="Cullen D."/>
            <person name="Martin F."/>
            <person name="Rosso M.-N."/>
            <person name="Henrissat B."/>
            <person name="Hibbett D."/>
            <person name="Martinez A.T."/>
            <person name="Grigoriev I.V."/>
        </authorList>
    </citation>
    <scope>NUCLEOTIDE SEQUENCE</scope>
    <source>
        <strain evidence="1">MF-IS2</strain>
    </source>
</reference>
<gene>
    <name evidence="1" type="ORF">P691DRAFT_786902</name>
</gene>
<evidence type="ECO:0000313" key="1">
    <source>
        <dbReference type="EMBL" id="KAF9439402.1"/>
    </source>
</evidence>
<keyword evidence="2" id="KW-1185">Reference proteome</keyword>
<comment type="caution">
    <text evidence="1">The sequence shown here is derived from an EMBL/GenBank/DDBJ whole genome shotgun (WGS) entry which is preliminary data.</text>
</comment>
<name>A0A9P6BUN4_9AGAR</name>
<dbReference type="Proteomes" id="UP000807342">
    <property type="component" value="Unassembled WGS sequence"/>
</dbReference>
<protein>
    <submittedName>
        <fullName evidence="1">Uncharacterized protein</fullName>
    </submittedName>
</protein>
<feature type="non-terminal residue" evidence="1">
    <location>
        <position position="1"/>
    </location>
</feature>
<evidence type="ECO:0000313" key="2">
    <source>
        <dbReference type="Proteomes" id="UP000807342"/>
    </source>
</evidence>
<dbReference type="AlphaFoldDB" id="A0A9P6BUN4"/>
<sequence length="211" mass="23962">VWRCYMVYKAWMGYPPSFWGLWVMSFGTNNPILTRCTELIDKGLQLQHRRMVRTWFGDDALTGRYHYNIVGILLESAAINVPIAICAVVGNIVTKDLESYTWQVVYSISIPSQAFTTVMVIHQVALGRAIGQQKREDSDWIGMKGAQRVEITDRLCTNRSASPISKRNAQHSRLYDIPILNYRSEATRSEKHFSTKLAATSVNQYGPTSPL</sequence>
<proteinExistence type="predicted"/>
<dbReference type="OrthoDB" id="3045811at2759"/>
<accession>A0A9P6BUN4</accession>